<dbReference type="InterPro" id="IPR001708">
    <property type="entry name" value="YidC/ALB3/OXA1/COX18"/>
</dbReference>
<feature type="transmembrane region" description="Helical" evidence="6">
    <location>
        <begin position="222"/>
        <end position="239"/>
    </location>
</feature>
<dbReference type="GO" id="GO:0032979">
    <property type="term" value="P:protein insertion into mitochondrial inner membrane from matrix"/>
    <property type="evidence" value="ECO:0007669"/>
    <property type="project" value="TreeGrafter"/>
</dbReference>
<keyword evidence="5 6" id="KW-0472">Membrane</keyword>
<dbReference type="PANTHER" id="PTHR12428">
    <property type="entry name" value="OXA1"/>
    <property type="match status" value="1"/>
</dbReference>
<feature type="transmembrane region" description="Helical" evidence="6">
    <location>
        <begin position="159"/>
        <end position="181"/>
    </location>
</feature>
<accession>A0A6D2KCI7</accession>
<evidence type="ECO:0000256" key="1">
    <source>
        <dbReference type="ARBA" id="ARBA00004141"/>
    </source>
</evidence>
<evidence type="ECO:0000256" key="2">
    <source>
        <dbReference type="ARBA" id="ARBA00010583"/>
    </source>
</evidence>
<comment type="subcellular location">
    <subcellularLocation>
        <location evidence="1">Membrane</location>
        <topology evidence="1">Multi-pass membrane protein</topology>
    </subcellularLocation>
</comment>
<comment type="similarity">
    <text evidence="2">Belongs to the OXA1/ALB3/YidC (TC 2.A.9.2) family.</text>
</comment>
<reference evidence="8 9" key="1">
    <citation type="submission" date="2020-01" db="EMBL/GenBank/DDBJ databases">
        <authorList>
            <person name="Mishra B."/>
        </authorList>
    </citation>
    <scope>NUCLEOTIDE SEQUENCE [LARGE SCALE GENOMIC DNA]</scope>
</reference>
<organism evidence="8 9">
    <name type="scientific">Microthlaspi erraticum</name>
    <dbReference type="NCBI Taxonomy" id="1685480"/>
    <lineage>
        <taxon>Eukaryota</taxon>
        <taxon>Viridiplantae</taxon>
        <taxon>Streptophyta</taxon>
        <taxon>Embryophyta</taxon>
        <taxon>Tracheophyta</taxon>
        <taxon>Spermatophyta</taxon>
        <taxon>Magnoliopsida</taxon>
        <taxon>eudicotyledons</taxon>
        <taxon>Gunneridae</taxon>
        <taxon>Pentapetalae</taxon>
        <taxon>rosids</taxon>
        <taxon>malvids</taxon>
        <taxon>Brassicales</taxon>
        <taxon>Brassicaceae</taxon>
        <taxon>Coluteocarpeae</taxon>
        <taxon>Microthlaspi</taxon>
    </lineage>
</organism>
<evidence type="ECO:0000313" key="8">
    <source>
        <dbReference type="EMBL" id="CAA7054724.1"/>
    </source>
</evidence>
<feature type="transmembrane region" description="Helical" evidence="6">
    <location>
        <begin position="245"/>
        <end position="263"/>
    </location>
</feature>
<keyword evidence="9" id="KW-1185">Reference proteome</keyword>
<dbReference type="GO" id="GO:0032977">
    <property type="term" value="F:membrane insertase activity"/>
    <property type="evidence" value="ECO:0007669"/>
    <property type="project" value="InterPro"/>
</dbReference>
<evidence type="ECO:0000256" key="6">
    <source>
        <dbReference type="SAM" id="Phobius"/>
    </source>
</evidence>
<feature type="transmembrane region" description="Helical" evidence="6">
    <location>
        <begin position="193"/>
        <end position="210"/>
    </location>
</feature>
<keyword evidence="3 6" id="KW-0812">Transmembrane</keyword>
<evidence type="ECO:0000256" key="4">
    <source>
        <dbReference type="ARBA" id="ARBA00022989"/>
    </source>
</evidence>
<dbReference type="OrthoDB" id="2148490at2759"/>
<dbReference type="AlphaFoldDB" id="A0A6D2KCI7"/>
<name>A0A6D2KCI7_9BRAS</name>
<protein>
    <submittedName>
        <fullName evidence="8">Uncharacterized protein</fullName>
    </submittedName>
</protein>
<evidence type="ECO:0000256" key="5">
    <source>
        <dbReference type="ARBA" id="ARBA00023136"/>
    </source>
</evidence>
<dbReference type="EMBL" id="CACVBM020001585">
    <property type="protein sequence ID" value="CAA7054724.1"/>
    <property type="molecule type" value="Genomic_DNA"/>
</dbReference>
<dbReference type="EMBL" id="CACVBM020000266">
    <property type="protein sequence ID" value="CAA7016855.1"/>
    <property type="molecule type" value="Genomic_DNA"/>
</dbReference>
<dbReference type="Proteomes" id="UP000467841">
    <property type="component" value="Unassembled WGS sequence"/>
</dbReference>
<proteinExistence type="inferred from homology"/>
<evidence type="ECO:0000256" key="3">
    <source>
        <dbReference type="ARBA" id="ARBA00022692"/>
    </source>
</evidence>
<keyword evidence="4 6" id="KW-1133">Transmembrane helix</keyword>
<feature type="transmembrane region" description="Helical" evidence="6">
    <location>
        <begin position="87"/>
        <end position="109"/>
    </location>
</feature>
<dbReference type="PANTHER" id="PTHR12428:SF49">
    <property type="entry name" value="OXAA_YIDC-LIKE MEMBRANE INSERTION PROTEIN"/>
    <property type="match status" value="1"/>
</dbReference>
<gene>
    <name evidence="7" type="ORF">MERR_LOCUS4090</name>
    <name evidence="8" type="ORF">MERR_LOCUS41960</name>
</gene>
<dbReference type="GO" id="GO:0005743">
    <property type="term" value="C:mitochondrial inner membrane"/>
    <property type="evidence" value="ECO:0007669"/>
    <property type="project" value="TreeGrafter"/>
</dbReference>
<evidence type="ECO:0000313" key="7">
    <source>
        <dbReference type="EMBL" id="CAA7016855.1"/>
    </source>
</evidence>
<sequence>MGYGVFLCRRMSSSSPSSSKAEESFRKIDAFGNVAEELVPEKSVEAMATKVSVIDECTTTAIENFSSPEGYVYYVINGIHELTGFNWWMSIVVTAFLVNGLMSPLTLLIQRQAWELQIYGKSIKEVMRVIQTCDPKALPKYKKWEADWMEKFAERCLSFLPLVFLHTFITISFCNGISAMAKKIPHLSIPDSLYVLLLVTSLTFWLTSQIPPTNRTNVLSRMKKLPLVLILCIAFQAVYQFEPAVYIYMIPSRIYIYALFLMMRPRQIIKLRRGLGWPVTASEQERIMARVMSLLRELTDVLKKKDKN</sequence>
<evidence type="ECO:0000313" key="9">
    <source>
        <dbReference type="Proteomes" id="UP000467841"/>
    </source>
</evidence>